<dbReference type="GO" id="GO:0005634">
    <property type="term" value="C:nucleus"/>
    <property type="evidence" value="ECO:0007669"/>
    <property type="project" value="UniProtKB-SubCell"/>
</dbReference>
<gene>
    <name evidence="11" type="ORF">g.11678</name>
</gene>
<keyword evidence="6" id="KW-0238">DNA-binding</keyword>
<feature type="compositionally biased region" description="Acidic residues" evidence="9">
    <location>
        <begin position="135"/>
        <end position="148"/>
    </location>
</feature>
<evidence type="ECO:0000256" key="2">
    <source>
        <dbReference type="ARBA" id="ARBA00022723"/>
    </source>
</evidence>
<proteinExistence type="predicted"/>
<evidence type="ECO:0000313" key="11">
    <source>
        <dbReference type="EMBL" id="JAT37080.1"/>
    </source>
</evidence>
<keyword evidence="5" id="KW-0862">Zinc</keyword>
<dbReference type="EMBL" id="GEBQ01002897">
    <property type="protein sequence ID" value="JAT37080.1"/>
    <property type="molecule type" value="Transcribed_RNA"/>
</dbReference>
<evidence type="ECO:0000256" key="4">
    <source>
        <dbReference type="ARBA" id="ARBA00022771"/>
    </source>
</evidence>
<keyword evidence="4 8" id="KW-0863">Zinc-finger</keyword>
<name>A0A1B6MMB5_9HEMI</name>
<sequence length="451" mass="51655">MSHKNHVQLECVGDLHTSPTSATTSIMKEESCLEMEEVSSVGTKSGNNTADEKLPQTNNHQIEKIEPIWTPMNSQIKNEVDSEQHERTSSTDIENSNNVGDEKLHIVNNVLIKEEEDLDDTAFPKGLDHIKEEQLSSEEDEDTQEENLDPIYPNLNLKTDTGCTFIDTNPGHEYHSEAVKVDPCPEDCSGTDQNLLCSVYIKEELPEEELNDDSQQTNSERQDDETFGQHFLFQCLEPNISEQQNGNKTTSTSTGGSRNPSTLETDSDQLYWGQTKKIAKKRIFVGKWKRRKCAKCNYITNNPHKWKLHQDTHAHEMPKKPVVTLFCQFCKYQTTVTSLLRQHVLKKHNFGFQPIDCPYCFFQSLSISEVEAHIASRHNSVKVLINCPHCDHKSSTPCNLNYHIMAKHTNEKNYACFCCDYKCILAQCMKRHILKIHNKIVKDDSLIRIRN</sequence>
<dbReference type="GO" id="GO:0008270">
    <property type="term" value="F:zinc ion binding"/>
    <property type="evidence" value="ECO:0007669"/>
    <property type="project" value="UniProtKB-KW"/>
</dbReference>
<protein>
    <recommendedName>
        <fullName evidence="10">C2H2-type domain-containing protein</fullName>
    </recommendedName>
</protein>
<evidence type="ECO:0000256" key="1">
    <source>
        <dbReference type="ARBA" id="ARBA00004123"/>
    </source>
</evidence>
<feature type="compositionally biased region" description="Low complexity" evidence="9">
    <location>
        <begin position="245"/>
        <end position="262"/>
    </location>
</feature>
<evidence type="ECO:0000256" key="5">
    <source>
        <dbReference type="ARBA" id="ARBA00022833"/>
    </source>
</evidence>
<evidence type="ECO:0000256" key="9">
    <source>
        <dbReference type="SAM" id="MobiDB-lite"/>
    </source>
</evidence>
<dbReference type="Gene3D" id="3.30.160.60">
    <property type="entry name" value="Classic Zinc Finger"/>
    <property type="match status" value="2"/>
</dbReference>
<evidence type="ECO:0000259" key="10">
    <source>
        <dbReference type="PROSITE" id="PS50157"/>
    </source>
</evidence>
<feature type="region of interest" description="Disordered" evidence="9">
    <location>
        <begin position="132"/>
        <end position="152"/>
    </location>
</feature>
<dbReference type="AlphaFoldDB" id="A0A1B6MMB5"/>
<keyword evidence="2" id="KW-0479">Metal-binding</keyword>
<dbReference type="GO" id="GO:0003677">
    <property type="term" value="F:DNA binding"/>
    <property type="evidence" value="ECO:0007669"/>
    <property type="project" value="UniProtKB-KW"/>
</dbReference>
<evidence type="ECO:0000256" key="7">
    <source>
        <dbReference type="ARBA" id="ARBA00023242"/>
    </source>
</evidence>
<evidence type="ECO:0000256" key="3">
    <source>
        <dbReference type="ARBA" id="ARBA00022737"/>
    </source>
</evidence>
<comment type="subcellular location">
    <subcellularLocation>
        <location evidence="1">Nucleus</location>
    </subcellularLocation>
</comment>
<feature type="domain" description="C2H2-type" evidence="10">
    <location>
        <begin position="385"/>
        <end position="413"/>
    </location>
</feature>
<keyword evidence="3" id="KW-0677">Repeat</keyword>
<reference evidence="11" key="1">
    <citation type="submission" date="2015-11" db="EMBL/GenBank/DDBJ databases">
        <title>De novo transcriptome assembly of four potential Pierce s Disease insect vectors from Arizona vineyards.</title>
        <authorList>
            <person name="Tassone E.E."/>
        </authorList>
    </citation>
    <scope>NUCLEOTIDE SEQUENCE</scope>
</reference>
<dbReference type="InterPro" id="IPR013087">
    <property type="entry name" value="Znf_C2H2_type"/>
</dbReference>
<organism evidence="11">
    <name type="scientific">Graphocephala atropunctata</name>
    <dbReference type="NCBI Taxonomy" id="36148"/>
    <lineage>
        <taxon>Eukaryota</taxon>
        <taxon>Metazoa</taxon>
        <taxon>Ecdysozoa</taxon>
        <taxon>Arthropoda</taxon>
        <taxon>Hexapoda</taxon>
        <taxon>Insecta</taxon>
        <taxon>Pterygota</taxon>
        <taxon>Neoptera</taxon>
        <taxon>Paraneoptera</taxon>
        <taxon>Hemiptera</taxon>
        <taxon>Auchenorrhyncha</taxon>
        <taxon>Membracoidea</taxon>
        <taxon>Cicadellidae</taxon>
        <taxon>Cicadellinae</taxon>
        <taxon>Cicadellini</taxon>
        <taxon>Graphocephala</taxon>
    </lineage>
</organism>
<dbReference type="PROSITE" id="PS50157">
    <property type="entry name" value="ZINC_FINGER_C2H2_2"/>
    <property type="match status" value="1"/>
</dbReference>
<evidence type="ECO:0000256" key="8">
    <source>
        <dbReference type="PROSITE-ProRule" id="PRU00042"/>
    </source>
</evidence>
<dbReference type="PANTHER" id="PTHR24392">
    <property type="entry name" value="ZINC FINGER PROTEIN"/>
    <property type="match status" value="1"/>
</dbReference>
<dbReference type="SMART" id="SM00355">
    <property type="entry name" value="ZnF_C2H2"/>
    <property type="match status" value="5"/>
</dbReference>
<feature type="region of interest" description="Disordered" evidence="9">
    <location>
        <begin position="242"/>
        <end position="266"/>
    </location>
</feature>
<evidence type="ECO:0000256" key="6">
    <source>
        <dbReference type="ARBA" id="ARBA00023125"/>
    </source>
</evidence>
<dbReference type="PANTHER" id="PTHR24392:SF31">
    <property type="entry name" value="C2H2-TYPE DOMAIN-CONTAINING PROTEIN"/>
    <property type="match status" value="1"/>
</dbReference>
<accession>A0A1B6MMB5</accession>
<keyword evidence="7" id="KW-0539">Nucleus</keyword>